<gene>
    <name evidence="1" type="ordered locus">PSMK_p00110</name>
</gene>
<dbReference type="AlphaFoldDB" id="I0IJD5"/>
<accession>I0IJD5</accession>
<name>I0IJD5_PHYMF</name>
<evidence type="ECO:0000313" key="1">
    <source>
        <dbReference type="EMBL" id="BAM05373.1"/>
    </source>
</evidence>
<keyword evidence="2" id="KW-1185">Reference proteome</keyword>
<dbReference type="KEGG" id="phm:PSMK_p00110"/>
<dbReference type="HOGENOM" id="CLU_3028334_0_0_0"/>
<geneLocation type="plasmid" evidence="1 2">
    <name>pPSMK1</name>
</geneLocation>
<dbReference type="Proteomes" id="UP000007881">
    <property type="component" value="Plasmid pPSMK1"/>
</dbReference>
<evidence type="ECO:0000313" key="2">
    <source>
        <dbReference type="Proteomes" id="UP000007881"/>
    </source>
</evidence>
<dbReference type="EMBL" id="AP012339">
    <property type="protein sequence ID" value="BAM05373.1"/>
    <property type="molecule type" value="Genomic_DNA"/>
</dbReference>
<reference evidence="1 2" key="1">
    <citation type="submission" date="2012-02" db="EMBL/GenBank/DDBJ databases">
        <title>Complete genome sequence of Phycisphaera mikurensis NBRC 102666.</title>
        <authorList>
            <person name="Ankai A."/>
            <person name="Hosoyama A."/>
            <person name="Terui Y."/>
            <person name="Sekine M."/>
            <person name="Fukai R."/>
            <person name="Kato Y."/>
            <person name="Nakamura S."/>
            <person name="Yamada-Narita S."/>
            <person name="Kawakoshi A."/>
            <person name="Fukunaga Y."/>
            <person name="Yamazaki S."/>
            <person name="Fujita N."/>
        </authorList>
    </citation>
    <scope>NUCLEOTIDE SEQUENCE [LARGE SCALE GENOMIC DNA]</scope>
    <source>
        <strain evidence="2">NBRC 102666 / KCTC 22515 / FYK2301M01</strain>
        <plasmid evidence="1 2">pPSMK1</plasmid>
    </source>
</reference>
<proteinExistence type="predicted"/>
<protein>
    <submittedName>
        <fullName evidence="1">Uncharacterized protein</fullName>
    </submittedName>
</protein>
<organism evidence="1 2">
    <name type="scientific">Phycisphaera mikurensis (strain NBRC 102666 / KCTC 22515 / FYK2301M01)</name>
    <dbReference type="NCBI Taxonomy" id="1142394"/>
    <lineage>
        <taxon>Bacteria</taxon>
        <taxon>Pseudomonadati</taxon>
        <taxon>Planctomycetota</taxon>
        <taxon>Phycisphaerae</taxon>
        <taxon>Phycisphaerales</taxon>
        <taxon>Phycisphaeraceae</taxon>
        <taxon>Phycisphaera</taxon>
    </lineage>
</organism>
<sequence>MAPFARLAVPDRHALGVDVHRLNPFAGRGSDGEQHVRRYLFLVRLPNQRGVGAEP</sequence>
<keyword evidence="1" id="KW-0614">Plasmid</keyword>